<dbReference type="Proteomes" id="UP001596114">
    <property type="component" value="Unassembled WGS sequence"/>
</dbReference>
<dbReference type="Pfam" id="PF08281">
    <property type="entry name" value="Sigma70_r4_2"/>
    <property type="match status" value="1"/>
</dbReference>
<proteinExistence type="inferred from homology"/>
<accession>A0ABW0QMM6</accession>
<reference evidence="9" key="1">
    <citation type="journal article" date="2019" name="Int. J. Syst. Evol. Microbiol.">
        <title>The Global Catalogue of Microorganisms (GCM) 10K type strain sequencing project: providing services to taxonomists for standard genome sequencing and annotation.</title>
        <authorList>
            <consortium name="The Broad Institute Genomics Platform"/>
            <consortium name="The Broad Institute Genome Sequencing Center for Infectious Disease"/>
            <person name="Wu L."/>
            <person name="Ma J."/>
        </authorList>
    </citation>
    <scope>NUCLEOTIDE SEQUENCE [LARGE SCALE GENOMIC DNA]</scope>
    <source>
        <strain evidence="9">CGMCC 1.16619</strain>
    </source>
</reference>
<keyword evidence="2" id="KW-0805">Transcription regulation</keyword>
<evidence type="ECO:0000256" key="5">
    <source>
        <dbReference type="ARBA" id="ARBA00023163"/>
    </source>
</evidence>
<dbReference type="SUPFAM" id="SSF88946">
    <property type="entry name" value="Sigma2 domain of RNA polymerase sigma factors"/>
    <property type="match status" value="1"/>
</dbReference>
<evidence type="ECO:0000259" key="6">
    <source>
        <dbReference type="Pfam" id="PF04542"/>
    </source>
</evidence>
<gene>
    <name evidence="8" type="ORF">ACFPPA_10750</name>
</gene>
<comment type="caution">
    <text evidence="8">The sequence shown here is derived from an EMBL/GenBank/DDBJ whole genome shotgun (WGS) entry which is preliminary data.</text>
</comment>
<keyword evidence="5" id="KW-0804">Transcription</keyword>
<dbReference type="InterPro" id="IPR013249">
    <property type="entry name" value="RNA_pol_sigma70_r4_t2"/>
</dbReference>
<organism evidence="8 9">
    <name type="scientific">Rhodanobacter ginsengisoli</name>
    <dbReference type="NCBI Taxonomy" id="418646"/>
    <lineage>
        <taxon>Bacteria</taxon>
        <taxon>Pseudomonadati</taxon>
        <taxon>Pseudomonadota</taxon>
        <taxon>Gammaproteobacteria</taxon>
        <taxon>Lysobacterales</taxon>
        <taxon>Rhodanobacteraceae</taxon>
        <taxon>Rhodanobacter</taxon>
    </lineage>
</organism>
<dbReference type="Gene3D" id="1.10.1740.10">
    <property type="match status" value="1"/>
</dbReference>
<protein>
    <submittedName>
        <fullName evidence="8">Sigma-70 family RNA polymerase sigma factor</fullName>
    </submittedName>
</protein>
<evidence type="ECO:0000256" key="4">
    <source>
        <dbReference type="ARBA" id="ARBA00023125"/>
    </source>
</evidence>
<feature type="domain" description="RNA polymerase sigma factor 70 region 4 type 2" evidence="7">
    <location>
        <begin position="122"/>
        <end position="173"/>
    </location>
</feature>
<evidence type="ECO:0000313" key="8">
    <source>
        <dbReference type="EMBL" id="MFC5526221.1"/>
    </source>
</evidence>
<comment type="similarity">
    <text evidence="1">Belongs to the sigma-70 factor family. ECF subfamily.</text>
</comment>
<dbReference type="PANTHER" id="PTHR43133:SF8">
    <property type="entry name" value="RNA POLYMERASE SIGMA FACTOR HI_1459-RELATED"/>
    <property type="match status" value="1"/>
</dbReference>
<evidence type="ECO:0000313" key="9">
    <source>
        <dbReference type="Proteomes" id="UP001596114"/>
    </source>
</evidence>
<dbReference type="RefSeq" id="WP_377319762.1">
    <property type="nucleotide sequence ID" value="NZ_JBHSNF010000002.1"/>
</dbReference>
<keyword evidence="4" id="KW-0238">DNA-binding</keyword>
<dbReference type="InterPro" id="IPR013325">
    <property type="entry name" value="RNA_pol_sigma_r2"/>
</dbReference>
<keyword evidence="9" id="KW-1185">Reference proteome</keyword>
<dbReference type="CDD" id="cd06171">
    <property type="entry name" value="Sigma70_r4"/>
    <property type="match status" value="1"/>
</dbReference>
<dbReference type="InterPro" id="IPR013324">
    <property type="entry name" value="RNA_pol_sigma_r3/r4-like"/>
</dbReference>
<keyword evidence="3" id="KW-0731">Sigma factor</keyword>
<evidence type="ECO:0000256" key="3">
    <source>
        <dbReference type="ARBA" id="ARBA00023082"/>
    </source>
</evidence>
<feature type="domain" description="RNA polymerase sigma-70 region 2" evidence="6">
    <location>
        <begin position="15"/>
        <end position="79"/>
    </location>
</feature>
<dbReference type="InterPro" id="IPR007627">
    <property type="entry name" value="RNA_pol_sigma70_r2"/>
</dbReference>
<dbReference type="InterPro" id="IPR014284">
    <property type="entry name" value="RNA_pol_sigma-70_dom"/>
</dbReference>
<dbReference type="InterPro" id="IPR039425">
    <property type="entry name" value="RNA_pol_sigma-70-like"/>
</dbReference>
<sequence>MATSNQQSVIGDLAVSHLDAAYNLARWLLGNESDATDAVQDAFVRALRFADTFVDGNAKAWWLTIVRNCCLARLKVRRRDIRLVDIDRMTADHGDGAELRRLQQTDSDDVESRASFAQESLNLRKHLRRLPSEFREVLILREIEELSYREISDTLHIPIGTVMSRLARGREKLVKAITLSQGRNGGRA</sequence>
<dbReference type="InterPro" id="IPR036388">
    <property type="entry name" value="WH-like_DNA-bd_sf"/>
</dbReference>
<dbReference type="Gene3D" id="1.10.10.10">
    <property type="entry name" value="Winged helix-like DNA-binding domain superfamily/Winged helix DNA-binding domain"/>
    <property type="match status" value="1"/>
</dbReference>
<dbReference type="PANTHER" id="PTHR43133">
    <property type="entry name" value="RNA POLYMERASE ECF-TYPE SIGMA FACTO"/>
    <property type="match status" value="1"/>
</dbReference>
<dbReference type="NCBIfam" id="TIGR02937">
    <property type="entry name" value="sigma70-ECF"/>
    <property type="match status" value="1"/>
</dbReference>
<evidence type="ECO:0000256" key="2">
    <source>
        <dbReference type="ARBA" id="ARBA00023015"/>
    </source>
</evidence>
<dbReference type="SUPFAM" id="SSF88659">
    <property type="entry name" value="Sigma3 and sigma4 domains of RNA polymerase sigma factors"/>
    <property type="match status" value="1"/>
</dbReference>
<dbReference type="Pfam" id="PF04542">
    <property type="entry name" value="Sigma70_r2"/>
    <property type="match status" value="1"/>
</dbReference>
<evidence type="ECO:0000256" key="1">
    <source>
        <dbReference type="ARBA" id="ARBA00010641"/>
    </source>
</evidence>
<dbReference type="EMBL" id="JBHSNF010000002">
    <property type="protein sequence ID" value="MFC5526221.1"/>
    <property type="molecule type" value="Genomic_DNA"/>
</dbReference>
<evidence type="ECO:0000259" key="7">
    <source>
        <dbReference type="Pfam" id="PF08281"/>
    </source>
</evidence>
<name>A0ABW0QMM6_9GAMM</name>